<dbReference type="PANTHER" id="PTHR43049:SF1">
    <property type="entry name" value="EARLY ENDOSOME ANTIGEN"/>
    <property type="match status" value="1"/>
</dbReference>
<keyword evidence="5" id="KW-1185">Reference proteome</keyword>
<dbReference type="Pfam" id="PF26581">
    <property type="entry name" value="WIT1_2_N"/>
    <property type="match status" value="1"/>
</dbReference>
<dbReference type="RefSeq" id="XP_008777654.2">
    <property type="nucleotide sequence ID" value="XM_008779432.4"/>
</dbReference>
<dbReference type="KEGG" id="pda:103697551"/>
<dbReference type="GeneID" id="103697551"/>
<sequence>MEGEMHESSAEVKLKLPHKVNVKVVEGERESLINGDPLQQIRRENKEEEEETASDGEFIKVEKELIDVKESSHLLKPIAEVEETLRGANLDLQAMEEKIRALELQLETVTKELQRSESEKSLLKSEVDLTNGKLEKMDQHCEELELDRKRMKEQILEAEQKHNLQLESLQEALRLLDMKQKELDDVKEAFDGLSAELESSRKKMEELEAELVLSAGEVHKFEELSNERSTHAELESKRALEFEKMLELAKLNAKEMEDQMGNLQEELKGLRYKIAENQQVEEALTSTALELSVVQESLELSKSQVTDLEQKFVSRDAVIHELTQEINLHKASEHQMRENVLELESLLSATKEDLQAKLVDLEEVEFKLRGQMKEKEMVESSLKDQNMQILALQEELVMLTGQRDTLQIAVADLNTKLSMTEETCGQLEAKLNLADQNFTRTDSLLSQALSCKGELEQMLKSLKGLHQESSIAAETATRRSCELEDLIQASNATEEGLKAQLRETEMRLASTEKRKIELEQHLNLAEVKNIDAEREIKELSEKMIELVTLLKKSEEESALSRCHFQAYEDRISQMESSLSNSSSRNSHLEQELKDLAKKCAEHEDKATAAYQRNLELEDLVDVSHSKAEDGAKKVGELELLLEAANYRTQELEQLLSTTEAKRRDAEVESKQYSSKVSEISAELEAFQTKSASLEALLQAANEKERELTEMLNIVTAERMNLEDLANISGKKLLEAENLIVVLQSELKYIEENLKSVEKELEASGVREKDILEKLRSAEEKLEHRHKEVEQTIARNLELESLHESLVKDSDLKLQEAAVSFMQKESEAKQLNEKLKSHEEQVAFYQAQATEAAENVASLEAELETNAIKLVTLEITIQELKQKASEADLKAEQSISDNELLSGMNSKLREDLEAHQCKVNELHELLNLRHAEKEATAEQLASHVKTIAKLTDEHSRGLEFQSATESRIKETEVQLHDAIEKFTHRDSEARNLNEKLLALEAQLKTFEEQARETAVVAENQKVELEETLLKLQNVEGLAEEMQRKVDHFRSENEGLESTNLSLSQKLATYETKMNELQTALNIAIAEKVDTSLQLHSSRKTLEDLMQQFDSEKEKLQSQITSVMEENNMLNEMYQNAKKELEAIIVQLEEQLNAQKDREVSLNADVENLKAELAEKFLIQSKISQLEQQLLLAENKYMEKIESMRLAAAEKEAVLTSKLNKHESTLHERDALYEQLNAIQKELDLACKTKTEQKELDSMKELEREALMKKSLDEMEAKNQHATLLEKQVEELKQKLQIAETQYKEKVIEEGKKLALVNAELDDLKHKLSQTVEMEKKIAELGNKLATAKSREEASVKDGIVEAKPKDGVEVISRDIGLSTSTPSKRSKRRSKEVHQTAQTTSTISTMNAAPESSGLMAFKSILGVALVSIIIGIILGKRF</sequence>
<reference evidence="5" key="1">
    <citation type="journal article" date="2019" name="Nat. Commun.">
        <title>Genome-wide association mapping of date palm fruit traits.</title>
        <authorList>
            <person name="Hazzouri K.M."/>
            <person name="Gros-Balthazard M."/>
            <person name="Flowers J.M."/>
            <person name="Copetti D."/>
            <person name="Lemansour A."/>
            <person name="Lebrun M."/>
            <person name="Masmoudi K."/>
            <person name="Ferrand S."/>
            <person name="Dhar M.I."/>
            <person name="Fresquez Z.A."/>
            <person name="Rosas U."/>
            <person name="Zhang J."/>
            <person name="Talag J."/>
            <person name="Lee S."/>
            <person name="Kudrna D."/>
            <person name="Powell R.F."/>
            <person name="Leitch I.J."/>
            <person name="Krueger R.R."/>
            <person name="Wing R.A."/>
            <person name="Amiri K.M.A."/>
            <person name="Purugganan M.D."/>
        </authorList>
    </citation>
    <scope>NUCLEOTIDE SEQUENCE [LARGE SCALE GENOMIC DNA]</scope>
    <source>
        <strain evidence="5">cv. Khalas</strain>
    </source>
</reference>
<evidence type="ECO:0000313" key="5">
    <source>
        <dbReference type="Proteomes" id="UP000228380"/>
    </source>
</evidence>
<feature type="coiled-coil region" evidence="1">
    <location>
        <begin position="988"/>
        <end position="1201"/>
    </location>
</feature>
<dbReference type="OrthoDB" id="770890at2759"/>
<evidence type="ECO:0000259" key="4">
    <source>
        <dbReference type="Pfam" id="PF26581"/>
    </source>
</evidence>
<keyword evidence="3" id="KW-0812">Transmembrane</keyword>
<proteinExistence type="predicted"/>
<feature type="domain" description="WIT1/2 N-terminal helical bundle" evidence="4">
    <location>
        <begin position="185"/>
        <end position="314"/>
    </location>
</feature>
<accession>A0A8B7BIU7</accession>
<feature type="transmembrane region" description="Helical" evidence="3">
    <location>
        <begin position="1415"/>
        <end position="1435"/>
    </location>
</feature>
<dbReference type="Proteomes" id="UP000228380">
    <property type="component" value="Chromosome 12"/>
</dbReference>
<evidence type="ECO:0000256" key="3">
    <source>
        <dbReference type="SAM" id="Phobius"/>
    </source>
</evidence>
<evidence type="ECO:0000256" key="1">
    <source>
        <dbReference type="SAM" id="Coils"/>
    </source>
</evidence>
<evidence type="ECO:0000256" key="2">
    <source>
        <dbReference type="SAM" id="MobiDB-lite"/>
    </source>
</evidence>
<organism evidence="5 6">
    <name type="scientific">Phoenix dactylifera</name>
    <name type="common">Date palm</name>
    <dbReference type="NCBI Taxonomy" id="42345"/>
    <lineage>
        <taxon>Eukaryota</taxon>
        <taxon>Viridiplantae</taxon>
        <taxon>Streptophyta</taxon>
        <taxon>Embryophyta</taxon>
        <taxon>Tracheophyta</taxon>
        <taxon>Spermatophyta</taxon>
        <taxon>Magnoliopsida</taxon>
        <taxon>Liliopsida</taxon>
        <taxon>Arecaceae</taxon>
        <taxon>Coryphoideae</taxon>
        <taxon>Phoeniceae</taxon>
        <taxon>Phoenix</taxon>
    </lineage>
</organism>
<keyword evidence="3" id="KW-0472">Membrane</keyword>
<protein>
    <submittedName>
        <fullName evidence="6">Myosin-9-like isoform X1</fullName>
    </submittedName>
</protein>
<dbReference type="PANTHER" id="PTHR43049">
    <property type="entry name" value="EARLY ENDOSOME ANTIGEN"/>
    <property type="match status" value="1"/>
</dbReference>
<dbReference type="InterPro" id="IPR058610">
    <property type="entry name" value="WIT1_2_N"/>
</dbReference>
<name>A0A8B7BIU7_PHODC</name>
<feature type="coiled-coil region" evidence="1">
    <location>
        <begin position="375"/>
        <end position="430"/>
    </location>
</feature>
<keyword evidence="3" id="KW-1133">Transmembrane helix</keyword>
<gene>
    <name evidence="6" type="primary">LOC103697551</name>
</gene>
<keyword evidence="1" id="KW-0175">Coiled coil</keyword>
<feature type="coiled-coil region" evidence="1">
    <location>
        <begin position="1270"/>
        <end position="1349"/>
    </location>
</feature>
<feature type="region of interest" description="Disordered" evidence="2">
    <location>
        <begin position="1373"/>
        <end position="1399"/>
    </location>
</feature>
<feature type="coiled-coil region" evidence="1">
    <location>
        <begin position="494"/>
        <end position="612"/>
    </location>
</feature>
<feature type="coiled-coil region" evidence="1">
    <location>
        <begin position="78"/>
        <end position="273"/>
    </location>
</feature>
<dbReference type="SUPFAM" id="SSF57997">
    <property type="entry name" value="Tropomyosin"/>
    <property type="match status" value="3"/>
</dbReference>
<reference evidence="6" key="2">
    <citation type="submission" date="2025-08" db="UniProtKB">
        <authorList>
            <consortium name="RefSeq"/>
        </authorList>
    </citation>
    <scope>IDENTIFICATION</scope>
    <source>
        <tissue evidence="6">Young leaves</tissue>
    </source>
</reference>
<evidence type="ECO:0000313" key="6">
    <source>
        <dbReference type="RefSeq" id="XP_008777654.2"/>
    </source>
</evidence>
<feature type="coiled-coil region" evidence="1">
    <location>
        <begin position="641"/>
        <end position="924"/>
    </location>
</feature>
<feature type="region of interest" description="Disordered" evidence="2">
    <location>
        <begin position="35"/>
        <end position="56"/>
    </location>
</feature>